<evidence type="ECO:0000256" key="1">
    <source>
        <dbReference type="ARBA" id="ARBA00022679"/>
    </source>
</evidence>
<dbReference type="InParanoid" id="G0VB78"/>
<keyword evidence="1" id="KW-0808">Transferase</keyword>
<dbReference type="InterPro" id="IPR000182">
    <property type="entry name" value="GNAT_dom"/>
</dbReference>
<protein>
    <recommendedName>
        <fullName evidence="3">N-acetyltransferase domain-containing protein</fullName>
    </recommendedName>
</protein>
<dbReference type="InterPro" id="IPR016181">
    <property type="entry name" value="Acyl_CoA_acyltransferase"/>
</dbReference>
<dbReference type="PANTHER" id="PTHR42919">
    <property type="entry name" value="N-ALPHA-ACETYLTRANSFERASE"/>
    <property type="match status" value="1"/>
</dbReference>
<name>G0VB78_NAUCA</name>
<feature type="domain" description="N-acetyltransferase" evidence="3">
    <location>
        <begin position="9"/>
        <end position="170"/>
    </location>
</feature>
<dbReference type="RefSeq" id="XP_003674578.1">
    <property type="nucleotide sequence ID" value="XM_003674530.1"/>
</dbReference>
<dbReference type="Pfam" id="PF00583">
    <property type="entry name" value="Acetyltransf_1"/>
    <property type="match status" value="1"/>
</dbReference>
<dbReference type="HOGENOM" id="CLU_013985_5_3_1"/>
<reference evidence="4 5" key="1">
    <citation type="journal article" date="2011" name="Proc. Natl. Acad. Sci. U.S.A.">
        <title>Evolutionary erosion of yeast sex chromosomes by mating-type switching accidents.</title>
        <authorList>
            <person name="Gordon J.L."/>
            <person name="Armisen D."/>
            <person name="Proux-Wera E."/>
            <person name="Oheigeartaigh S.S."/>
            <person name="Byrne K.P."/>
            <person name="Wolfe K.H."/>
        </authorList>
    </citation>
    <scope>NUCLEOTIDE SEQUENCE [LARGE SCALE GENOMIC DNA]</scope>
    <source>
        <strain evidence="5">ATCC 76901 / BCRC 22586 / CBS 4309 / NBRC 1992 / NRRL Y-12630</strain>
    </source>
</reference>
<dbReference type="InterPro" id="IPR051556">
    <property type="entry name" value="N-term/lysine_N-AcTrnsfr"/>
</dbReference>
<evidence type="ECO:0000256" key="2">
    <source>
        <dbReference type="ARBA" id="ARBA00023315"/>
    </source>
</evidence>
<accession>G0VB78</accession>
<dbReference type="CDD" id="cd04301">
    <property type="entry name" value="NAT_SF"/>
    <property type="match status" value="1"/>
</dbReference>
<dbReference type="GeneID" id="96901764"/>
<sequence>MGREIISIENVYENNLGMLVKLANTEIENLTYPESFFEELFPKGKDAKKDTYFAQLAYYSEIVVGGIKTKLVPKKKGDSCPKGLQIELLVVLKQYRNKSIGTKLVKYAEEQCKKHHQHNLYVFVPESDDGIIQWYEKYGFKAEEATFKDYFKDKNPTASADAVLLKKHIE</sequence>
<dbReference type="GO" id="GO:0007064">
    <property type="term" value="P:mitotic sister chromatid cohesion"/>
    <property type="evidence" value="ECO:0007669"/>
    <property type="project" value="TreeGrafter"/>
</dbReference>
<proteinExistence type="predicted"/>
<dbReference type="GO" id="GO:0004596">
    <property type="term" value="F:protein-N-terminal amino-acid acetyltransferase activity"/>
    <property type="evidence" value="ECO:0007669"/>
    <property type="project" value="EnsemblFungi"/>
</dbReference>
<evidence type="ECO:0000259" key="3">
    <source>
        <dbReference type="PROSITE" id="PS51186"/>
    </source>
</evidence>
<reference key="2">
    <citation type="submission" date="2011-08" db="EMBL/GenBank/DDBJ databases">
        <title>Genome sequence of Naumovozyma castellii.</title>
        <authorList>
            <person name="Gordon J.L."/>
            <person name="Armisen D."/>
            <person name="Proux-Wera E."/>
            <person name="OhEigeartaigh S.S."/>
            <person name="Byrne K.P."/>
            <person name="Wolfe K.H."/>
        </authorList>
    </citation>
    <scope>NUCLEOTIDE SEQUENCE</scope>
    <source>
        <strain>Type strain:CBS 4309</strain>
    </source>
</reference>
<dbReference type="eggNOG" id="KOG3138">
    <property type="taxonomic scope" value="Eukaryota"/>
</dbReference>
<dbReference type="EMBL" id="HE576753">
    <property type="protein sequence ID" value="CCC68202.1"/>
    <property type="molecule type" value="Genomic_DNA"/>
</dbReference>
<dbReference type="STRING" id="1064592.G0VB78"/>
<dbReference type="PROSITE" id="PS51186">
    <property type="entry name" value="GNAT"/>
    <property type="match status" value="1"/>
</dbReference>
<dbReference type="PANTHER" id="PTHR42919:SF8">
    <property type="entry name" value="N-ALPHA-ACETYLTRANSFERASE 50"/>
    <property type="match status" value="1"/>
</dbReference>
<evidence type="ECO:0000313" key="5">
    <source>
        <dbReference type="Proteomes" id="UP000001640"/>
    </source>
</evidence>
<keyword evidence="5" id="KW-1185">Reference proteome</keyword>
<keyword evidence="2" id="KW-0012">Acyltransferase</keyword>
<dbReference type="GO" id="GO:0031415">
    <property type="term" value="C:NatA complex"/>
    <property type="evidence" value="ECO:0007669"/>
    <property type="project" value="EnsemblFungi"/>
</dbReference>
<gene>
    <name evidence="4" type="primary">NCAS0B01180</name>
    <name evidence="4" type="ordered locus">NCAS_0B01180</name>
</gene>
<dbReference type="SUPFAM" id="SSF55729">
    <property type="entry name" value="Acyl-CoA N-acyltransferases (Nat)"/>
    <property type="match status" value="1"/>
</dbReference>
<evidence type="ECO:0000313" key="4">
    <source>
        <dbReference type="EMBL" id="CCC68202.1"/>
    </source>
</evidence>
<dbReference type="OrthoDB" id="47374at2759"/>
<dbReference type="Gene3D" id="3.40.630.30">
    <property type="match status" value="1"/>
</dbReference>
<dbReference type="FunCoup" id="G0VB78">
    <property type="interactions" value="75"/>
</dbReference>
<organism evidence="4 5">
    <name type="scientific">Naumovozyma castellii</name>
    <name type="common">Yeast</name>
    <name type="synonym">Saccharomyces castellii</name>
    <dbReference type="NCBI Taxonomy" id="27288"/>
    <lineage>
        <taxon>Eukaryota</taxon>
        <taxon>Fungi</taxon>
        <taxon>Dikarya</taxon>
        <taxon>Ascomycota</taxon>
        <taxon>Saccharomycotina</taxon>
        <taxon>Saccharomycetes</taxon>
        <taxon>Saccharomycetales</taxon>
        <taxon>Saccharomycetaceae</taxon>
        <taxon>Naumovozyma</taxon>
    </lineage>
</organism>
<dbReference type="KEGG" id="ncs:NCAS_0B01180"/>
<dbReference type="OMA" id="RCKKETH"/>
<dbReference type="AlphaFoldDB" id="G0VB78"/>
<dbReference type="Proteomes" id="UP000001640">
    <property type="component" value="Chromosome 2"/>
</dbReference>